<dbReference type="EMBL" id="KZ502674">
    <property type="protein sequence ID" value="PKU74272.1"/>
    <property type="molecule type" value="Genomic_DNA"/>
</dbReference>
<dbReference type="InterPro" id="IPR019410">
    <property type="entry name" value="Methyltransf_16"/>
</dbReference>
<dbReference type="PANTHER" id="PTHR14614">
    <property type="entry name" value="HEPATOCELLULAR CARCINOMA-ASSOCIATED ANTIGEN"/>
    <property type="match status" value="1"/>
</dbReference>
<dbReference type="Gene3D" id="3.40.50.150">
    <property type="entry name" value="Vaccinia Virus protein VP39"/>
    <property type="match status" value="1"/>
</dbReference>
<organism evidence="1 2">
    <name type="scientific">Dendrobium catenatum</name>
    <dbReference type="NCBI Taxonomy" id="906689"/>
    <lineage>
        <taxon>Eukaryota</taxon>
        <taxon>Viridiplantae</taxon>
        <taxon>Streptophyta</taxon>
        <taxon>Embryophyta</taxon>
        <taxon>Tracheophyta</taxon>
        <taxon>Spermatophyta</taxon>
        <taxon>Magnoliopsida</taxon>
        <taxon>Liliopsida</taxon>
        <taxon>Asparagales</taxon>
        <taxon>Orchidaceae</taxon>
        <taxon>Epidendroideae</taxon>
        <taxon>Malaxideae</taxon>
        <taxon>Dendrobiinae</taxon>
        <taxon>Dendrobium</taxon>
    </lineage>
</organism>
<dbReference type="Proteomes" id="UP000233837">
    <property type="component" value="Unassembled WGS sequence"/>
</dbReference>
<evidence type="ECO:0008006" key="3">
    <source>
        <dbReference type="Google" id="ProtNLM"/>
    </source>
</evidence>
<keyword evidence="2" id="KW-1185">Reference proteome</keyword>
<dbReference type="InterPro" id="IPR029063">
    <property type="entry name" value="SAM-dependent_MTases_sf"/>
</dbReference>
<accession>A0A2I0WF65</accession>
<dbReference type="STRING" id="906689.A0A2I0WF65"/>
<dbReference type="Pfam" id="PF10294">
    <property type="entry name" value="Methyltransf_16"/>
    <property type="match status" value="1"/>
</dbReference>
<dbReference type="PANTHER" id="PTHR14614:SF123">
    <property type="entry name" value="OS04G0645500 PROTEIN"/>
    <property type="match status" value="1"/>
</dbReference>
<name>A0A2I0WF65_9ASPA</name>
<reference evidence="1 2" key="2">
    <citation type="journal article" date="2017" name="Nature">
        <title>The Apostasia genome and the evolution of orchids.</title>
        <authorList>
            <person name="Zhang G.Q."/>
            <person name="Liu K.W."/>
            <person name="Li Z."/>
            <person name="Lohaus R."/>
            <person name="Hsiao Y.Y."/>
            <person name="Niu S.C."/>
            <person name="Wang J.Y."/>
            <person name="Lin Y.C."/>
            <person name="Xu Q."/>
            <person name="Chen L.J."/>
            <person name="Yoshida K."/>
            <person name="Fujiwara S."/>
            <person name="Wang Z.W."/>
            <person name="Zhang Y.Q."/>
            <person name="Mitsuda N."/>
            <person name="Wang M."/>
            <person name="Liu G.H."/>
            <person name="Pecoraro L."/>
            <person name="Huang H.X."/>
            <person name="Xiao X.J."/>
            <person name="Lin M."/>
            <person name="Wu X.Y."/>
            <person name="Wu W.L."/>
            <person name="Chen Y.Y."/>
            <person name="Chang S.B."/>
            <person name="Sakamoto S."/>
            <person name="Ohme-Takagi M."/>
            <person name="Yagi M."/>
            <person name="Zeng S.J."/>
            <person name="Shen C.Y."/>
            <person name="Yeh C.M."/>
            <person name="Luo Y.B."/>
            <person name="Tsai W.C."/>
            <person name="Van de Peer Y."/>
            <person name="Liu Z.J."/>
        </authorList>
    </citation>
    <scope>NUCLEOTIDE SEQUENCE [LARGE SCALE GENOMIC DNA]</scope>
    <source>
        <tissue evidence="1">The whole plant</tissue>
    </source>
</reference>
<dbReference type="OrthoDB" id="413520at2759"/>
<proteinExistence type="predicted"/>
<protein>
    <recommendedName>
        <fullName evidence="3">Protein N-lysine methyltransferase METTL21A</fullName>
    </recommendedName>
</protein>
<dbReference type="AlphaFoldDB" id="A0A2I0WF65"/>
<evidence type="ECO:0000313" key="2">
    <source>
        <dbReference type="Proteomes" id="UP000233837"/>
    </source>
</evidence>
<gene>
    <name evidence="1" type="ORF">MA16_Dca003475</name>
</gene>
<sequence length="209" mass="22854">MSTRSIEIAGHNITIHESADTYDRTTGRALTGSWLWDSALHLAEWMAAADLSGATVLELGAGLGLPGLAAAVLGSCRVVLTDTPPLLEGLRRNVEANGVGEKVEVRELRWESDNVEEFGNEVGEVDVVLMSDLFYDPEEMGGLGRAMRAVWGDRTKGWAASEVRDATVDCLEALKAEGFKVEEKSVVRRRLMRSPEESAVFAVFIIYRD</sequence>
<reference evidence="1 2" key="1">
    <citation type="journal article" date="2016" name="Sci. Rep.">
        <title>The Dendrobium catenatum Lindl. genome sequence provides insights into polysaccharide synthase, floral development and adaptive evolution.</title>
        <authorList>
            <person name="Zhang G.Q."/>
            <person name="Xu Q."/>
            <person name="Bian C."/>
            <person name="Tsai W.C."/>
            <person name="Yeh C.M."/>
            <person name="Liu K.W."/>
            <person name="Yoshida K."/>
            <person name="Zhang L.S."/>
            <person name="Chang S.B."/>
            <person name="Chen F."/>
            <person name="Shi Y."/>
            <person name="Su Y.Y."/>
            <person name="Zhang Y.Q."/>
            <person name="Chen L.J."/>
            <person name="Yin Y."/>
            <person name="Lin M."/>
            <person name="Huang H."/>
            <person name="Deng H."/>
            <person name="Wang Z.W."/>
            <person name="Zhu S.L."/>
            <person name="Zhao X."/>
            <person name="Deng C."/>
            <person name="Niu S.C."/>
            <person name="Huang J."/>
            <person name="Wang M."/>
            <person name="Liu G.H."/>
            <person name="Yang H.J."/>
            <person name="Xiao X.J."/>
            <person name="Hsiao Y.Y."/>
            <person name="Wu W.L."/>
            <person name="Chen Y.Y."/>
            <person name="Mitsuda N."/>
            <person name="Ohme-Takagi M."/>
            <person name="Luo Y.B."/>
            <person name="Van de Peer Y."/>
            <person name="Liu Z.J."/>
        </authorList>
    </citation>
    <scope>NUCLEOTIDE SEQUENCE [LARGE SCALE GENOMIC DNA]</scope>
    <source>
        <tissue evidence="1">The whole plant</tissue>
    </source>
</reference>
<evidence type="ECO:0000313" key="1">
    <source>
        <dbReference type="EMBL" id="PKU74272.1"/>
    </source>
</evidence>
<dbReference type="SUPFAM" id="SSF53335">
    <property type="entry name" value="S-adenosyl-L-methionine-dependent methyltransferases"/>
    <property type="match status" value="1"/>
</dbReference>